<dbReference type="RefSeq" id="WP_354314222.1">
    <property type="nucleotide sequence ID" value="NZ_JBEPME010000005.1"/>
</dbReference>
<evidence type="ECO:0000256" key="1">
    <source>
        <dbReference type="SAM" id="MobiDB-lite"/>
    </source>
</evidence>
<dbReference type="EMBL" id="JBEPME010000005">
    <property type="protein sequence ID" value="MET3658550.1"/>
    <property type="molecule type" value="Genomic_DNA"/>
</dbReference>
<evidence type="ECO:0008006" key="4">
    <source>
        <dbReference type="Google" id="ProtNLM"/>
    </source>
</evidence>
<organism evidence="2 3">
    <name type="scientific">Sporosarcina psychrophila</name>
    <name type="common">Bacillus psychrophilus</name>
    <dbReference type="NCBI Taxonomy" id="1476"/>
    <lineage>
        <taxon>Bacteria</taxon>
        <taxon>Bacillati</taxon>
        <taxon>Bacillota</taxon>
        <taxon>Bacilli</taxon>
        <taxon>Bacillales</taxon>
        <taxon>Caryophanaceae</taxon>
        <taxon>Sporosarcina</taxon>
    </lineage>
</organism>
<keyword evidence="3" id="KW-1185">Reference proteome</keyword>
<proteinExistence type="predicted"/>
<sequence length="217" mass="24846">MGSGGASKQRKVRSDRKRDIKPTVPHELRECIYRLAYITDTPVKDVAEAVCINGIHTPKVIGHLSQYFRRDIRFTNTNMNTIYRSNPNCMPISRRALAGQTARITIRFKSETYDTISAIAYALDCTVSRTCALLLDASVRDGDFINEFVRKYLEANLDAERVRELKKILRYVNADNPYGEEYTWVSLLSLMIDEVREVTAKVADAATDFIVKNWRDK</sequence>
<protein>
    <recommendedName>
        <fullName evidence="4">DUF4145 domain-containing protein</fullName>
    </recommendedName>
</protein>
<gene>
    <name evidence="2" type="ORF">ABIC55_003667</name>
</gene>
<name>A0ABV2KBW0_SPOPS</name>
<evidence type="ECO:0000313" key="2">
    <source>
        <dbReference type="EMBL" id="MET3658550.1"/>
    </source>
</evidence>
<reference evidence="2 3" key="1">
    <citation type="submission" date="2024-06" db="EMBL/GenBank/DDBJ databases">
        <title>Sorghum-associated microbial communities from plants grown in Nebraska, USA.</title>
        <authorList>
            <person name="Schachtman D."/>
        </authorList>
    </citation>
    <scope>NUCLEOTIDE SEQUENCE [LARGE SCALE GENOMIC DNA]</scope>
    <source>
        <strain evidence="2 3">1288</strain>
    </source>
</reference>
<dbReference type="Proteomes" id="UP001549104">
    <property type="component" value="Unassembled WGS sequence"/>
</dbReference>
<feature type="region of interest" description="Disordered" evidence="1">
    <location>
        <begin position="1"/>
        <end position="20"/>
    </location>
</feature>
<evidence type="ECO:0000313" key="3">
    <source>
        <dbReference type="Proteomes" id="UP001549104"/>
    </source>
</evidence>
<accession>A0ABV2KBW0</accession>
<comment type="caution">
    <text evidence="2">The sequence shown here is derived from an EMBL/GenBank/DDBJ whole genome shotgun (WGS) entry which is preliminary data.</text>
</comment>